<proteinExistence type="predicted"/>
<dbReference type="EMBL" id="KN418142">
    <property type="protein sequence ID" value="KHG21317.1"/>
    <property type="molecule type" value="Genomic_DNA"/>
</dbReference>
<keyword evidence="2" id="KW-1185">Reference proteome</keyword>
<evidence type="ECO:0000313" key="2">
    <source>
        <dbReference type="Proteomes" id="UP000032142"/>
    </source>
</evidence>
<reference evidence="2" key="1">
    <citation type="submission" date="2014-09" db="EMBL/GenBank/DDBJ databases">
        <authorList>
            <person name="Mudge J."/>
            <person name="Ramaraj T."/>
            <person name="Lindquist I.E."/>
            <person name="Bharti A.K."/>
            <person name="Sundararajan A."/>
            <person name="Cameron C.T."/>
            <person name="Woodward J.E."/>
            <person name="May G.D."/>
            <person name="Brubaker C."/>
            <person name="Broadhvest J."/>
            <person name="Wilkins T.A."/>
        </authorList>
    </citation>
    <scope>NUCLEOTIDE SEQUENCE</scope>
    <source>
        <strain evidence="2">cv. AKA8401</strain>
    </source>
</reference>
<name>A0A0B0P8X1_GOSAR</name>
<organism evidence="1 2">
    <name type="scientific">Gossypium arboreum</name>
    <name type="common">Tree cotton</name>
    <name type="synonym">Gossypium nanking</name>
    <dbReference type="NCBI Taxonomy" id="29729"/>
    <lineage>
        <taxon>Eukaryota</taxon>
        <taxon>Viridiplantae</taxon>
        <taxon>Streptophyta</taxon>
        <taxon>Embryophyta</taxon>
        <taxon>Tracheophyta</taxon>
        <taxon>Spermatophyta</taxon>
        <taxon>Magnoliopsida</taxon>
        <taxon>eudicotyledons</taxon>
        <taxon>Gunneridae</taxon>
        <taxon>Pentapetalae</taxon>
        <taxon>rosids</taxon>
        <taxon>malvids</taxon>
        <taxon>Malvales</taxon>
        <taxon>Malvaceae</taxon>
        <taxon>Malvoideae</taxon>
        <taxon>Gossypium</taxon>
    </lineage>
</organism>
<dbReference type="Proteomes" id="UP000032142">
    <property type="component" value="Unassembled WGS sequence"/>
</dbReference>
<protein>
    <submittedName>
        <fullName evidence="1">Uncharacterized protein</fullName>
    </submittedName>
</protein>
<evidence type="ECO:0000313" key="1">
    <source>
        <dbReference type="EMBL" id="KHG21317.1"/>
    </source>
</evidence>
<accession>A0A0B0P8X1</accession>
<sequence length="14" mass="1590">MYSLICILSDLGYV</sequence>
<gene>
    <name evidence="1" type="ORF">F383_02341</name>
</gene>